<dbReference type="SUPFAM" id="SSF54523">
    <property type="entry name" value="Pili subunits"/>
    <property type="match status" value="1"/>
</dbReference>
<sequence length="151" mass="16055">MKNGGFTLIELIITMVILAIISVVAIPKMFDTDAFEARGFHDEAVASIRYAQKVAIAQRSNVFVNVNSGSGTLCLTYVADPDCNDANAVRDPSGSTQFTRTAPGGITINSSVQFYFTPLGQPIPDGAVNVNVVGAGVTRTITVERETGYVH</sequence>
<accession>A0ABU1BMM4</accession>
<evidence type="ECO:0000256" key="6">
    <source>
        <dbReference type="ARBA" id="ARBA00022692"/>
    </source>
</evidence>
<comment type="subcellular location">
    <subcellularLocation>
        <location evidence="1">Cell inner membrane</location>
        <topology evidence="1">Single-pass membrane protein</topology>
    </subcellularLocation>
</comment>
<evidence type="ECO:0000256" key="5">
    <source>
        <dbReference type="ARBA" id="ARBA00022519"/>
    </source>
</evidence>
<dbReference type="Pfam" id="PF07963">
    <property type="entry name" value="N_methyl"/>
    <property type="match status" value="1"/>
</dbReference>
<dbReference type="InterPro" id="IPR045584">
    <property type="entry name" value="Pilin-like"/>
</dbReference>
<keyword evidence="6 11" id="KW-0812">Transmembrane</keyword>
<keyword evidence="7 11" id="KW-1133">Transmembrane helix</keyword>
<dbReference type="Pfam" id="PF12019">
    <property type="entry name" value="GspH"/>
    <property type="match status" value="1"/>
</dbReference>
<dbReference type="RefSeq" id="WP_338436156.1">
    <property type="nucleotide sequence ID" value="NZ_JAUYVH010000003.1"/>
</dbReference>
<evidence type="ECO:0000256" key="11">
    <source>
        <dbReference type="SAM" id="Phobius"/>
    </source>
</evidence>
<evidence type="ECO:0000256" key="3">
    <source>
        <dbReference type="ARBA" id="ARBA00022475"/>
    </source>
</evidence>
<evidence type="ECO:0000259" key="12">
    <source>
        <dbReference type="Pfam" id="PF12019"/>
    </source>
</evidence>
<keyword evidence="14" id="KW-1185">Reference proteome</keyword>
<dbReference type="NCBIfam" id="TIGR02532">
    <property type="entry name" value="IV_pilin_GFxxxE"/>
    <property type="match status" value="1"/>
</dbReference>
<dbReference type="PROSITE" id="PS00409">
    <property type="entry name" value="PROKAR_NTER_METHYL"/>
    <property type="match status" value="1"/>
</dbReference>
<dbReference type="InterPro" id="IPR012902">
    <property type="entry name" value="N_methyl_site"/>
</dbReference>
<evidence type="ECO:0000256" key="8">
    <source>
        <dbReference type="ARBA" id="ARBA00023136"/>
    </source>
</evidence>
<protein>
    <recommendedName>
        <fullName evidence="2">Type II secretion system protein H</fullName>
    </recommendedName>
    <alternativeName>
        <fullName evidence="10">General secretion pathway protein H</fullName>
    </alternativeName>
</protein>
<dbReference type="EMBL" id="JAUYVH010000003">
    <property type="protein sequence ID" value="MDQ9170227.1"/>
    <property type="molecule type" value="Genomic_DNA"/>
</dbReference>
<evidence type="ECO:0000256" key="4">
    <source>
        <dbReference type="ARBA" id="ARBA00022481"/>
    </source>
</evidence>
<keyword evidence="3" id="KW-1003">Cell membrane</keyword>
<evidence type="ECO:0000256" key="10">
    <source>
        <dbReference type="ARBA" id="ARBA00030775"/>
    </source>
</evidence>
<reference evidence="13 14" key="1">
    <citation type="submission" date="2023-08" db="EMBL/GenBank/DDBJ databases">
        <title>Oxalobacteraceae gen .nov., isolated from river sludge outside the plant.</title>
        <authorList>
            <person name="Zhao S.Y."/>
        </authorList>
    </citation>
    <scope>NUCLEOTIDE SEQUENCE [LARGE SCALE GENOMIC DNA]</scope>
    <source>
        <strain evidence="13 14">R-40</strain>
    </source>
</reference>
<evidence type="ECO:0000256" key="7">
    <source>
        <dbReference type="ARBA" id="ARBA00022989"/>
    </source>
</evidence>
<keyword evidence="8 11" id="KW-0472">Membrane</keyword>
<evidence type="ECO:0000313" key="13">
    <source>
        <dbReference type="EMBL" id="MDQ9170227.1"/>
    </source>
</evidence>
<keyword evidence="4" id="KW-0488">Methylation</keyword>
<evidence type="ECO:0000313" key="14">
    <source>
        <dbReference type="Proteomes" id="UP001225596"/>
    </source>
</evidence>
<comment type="similarity">
    <text evidence="9">Belongs to the GSP H family.</text>
</comment>
<evidence type="ECO:0000256" key="2">
    <source>
        <dbReference type="ARBA" id="ARBA00021549"/>
    </source>
</evidence>
<proteinExistence type="inferred from homology"/>
<dbReference type="Gene3D" id="3.30.700.10">
    <property type="entry name" value="Glycoprotein, Type 4 Pilin"/>
    <property type="match status" value="1"/>
</dbReference>
<dbReference type="Proteomes" id="UP001225596">
    <property type="component" value="Unassembled WGS sequence"/>
</dbReference>
<dbReference type="InterPro" id="IPR022346">
    <property type="entry name" value="T2SS_GspH"/>
</dbReference>
<feature type="domain" description="General secretion pathway GspH" evidence="12">
    <location>
        <begin position="45"/>
        <end position="144"/>
    </location>
</feature>
<comment type="caution">
    <text evidence="13">The sequence shown here is derived from an EMBL/GenBank/DDBJ whole genome shotgun (WGS) entry which is preliminary data.</text>
</comment>
<gene>
    <name evidence="13" type="ORF">Q8A64_07340</name>
</gene>
<feature type="transmembrane region" description="Helical" evidence="11">
    <location>
        <begin position="6"/>
        <end position="26"/>
    </location>
</feature>
<organism evidence="13 14">
    <name type="scientific">Keguizhuia sedimenti</name>
    <dbReference type="NCBI Taxonomy" id="3064264"/>
    <lineage>
        <taxon>Bacteria</taxon>
        <taxon>Pseudomonadati</taxon>
        <taxon>Pseudomonadota</taxon>
        <taxon>Betaproteobacteria</taxon>
        <taxon>Burkholderiales</taxon>
        <taxon>Oxalobacteraceae</taxon>
        <taxon>Keguizhuia</taxon>
    </lineage>
</organism>
<evidence type="ECO:0000256" key="1">
    <source>
        <dbReference type="ARBA" id="ARBA00004377"/>
    </source>
</evidence>
<keyword evidence="5" id="KW-0997">Cell inner membrane</keyword>
<evidence type="ECO:0000256" key="9">
    <source>
        <dbReference type="ARBA" id="ARBA00025772"/>
    </source>
</evidence>
<name>A0ABU1BMM4_9BURK</name>